<dbReference type="Proteomes" id="UP000711614">
    <property type="component" value="Unassembled WGS sequence"/>
</dbReference>
<keyword evidence="1" id="KW-0805">Transcription regulation</keyword>
<feature type="domain" description="HTH arsR-type" evidence="5">
    <location>
        <begin position="1"/>
        <end position="92"/>
    </location>
</feature>
<evidence type="ECO:0000259" key="5">
    <source>
        <dbReference type="PROSITE" id="PS50987"/>
    </source>
</evidence>
<feature type="region of interest" description="Disordered" evidence="4">
    <location>
        <begin position="129"/>
        <end position="153"/>
    </location>
</feature>
<evidence type="ECO:0000256" key="2">
    <source>
        <dbReference type="ARBA" id="ARBA00023125"/>
    </source>
</evidence>
<dbReference type="CDD" id="cd00090">
    <property type="entry name" value="HTH_ARSR"/>
    <property type="match status" value="1"/>
</dbReference>
<comment type="caution">
    <text evidence="6">The sequence shown here is derived from an EMBL/GenBank/DDBJ whole genome shotgun (WGS) entry which is preliminary data.</text>
</comment>
<protein>
    <submittedName>
        <fullName evidence="6">DNA-binding transcriptional ArsR family regulator</fullName>
    </submittedName>
</protein>
<dbReference type="InterPro" id="IPR001845">
    <property type="entry name" value="HTH_ArsR_DNA-bd_dom"/>
</dbReference>
<dbReference type="PROSITE" id="PS50987">
    <property type="entry name" value="HTH_ARSR_2"/>
    <property type="match status" value="1"/>
</dbReference>
<keyword evidence="7" id="KW-1185">Reference proteome</keyword>
<feature type="region of interest" description="Disordered" evidence="4">
    <location>
        <begin position="193"/>
        <end position="280"/>
    </location>
</feature>
<evidence type="ECO:0000313" key="7">
    <source>
        <dbReference type="Proteomes" id="UP000711614"/>
    </source>
</evidence>
<organism evidence="6 7">
    <name type="scientific">Arthrobacter stackebrandtii</name>
    <dbReference type="NCBI Taxonomy" id="272161"/>
    <lineage>
        <taxon>Bacteria</taxon>
        <taxon>Bacillati</taxon>
        <taxon>Actinomycetota</taxon>
        <taxon>Actinomycetes</taxon>
        <taxon>Micrococcales</taxon>
        <taxon>Micrococcaceae</taxon>
        <taxon>Arthrobacter</taxon>
    </lineage>
</organism>
<proteinExistence type="predicted"/>
<reference evidence="6 7" key="1">
    <citation type="submission" date="2021-03" db="EMBL/GenBank/DDBJ databases">
        <title>Sequencing the genomes of 1000 actinobacteria strains.</title>
        <authorList>
            <person name="Klenk H.-P."/>
        </authorList>
    </citation>
    <scope>NUCLEOTIDE SEQUENCE [LARGE SCALE GENOMIC DNA]</scope>
    <source>
        <strain evidence="6 7">DSM 16005</strain>
    </source>
</reference>
<dbReference type="InterPro" id="IPR051081">
    <property type="entry name" value="HTH_MetalResp_TranReg"/>
</dbReference>
<keyword evidence="3" id="KW-0804">Transcription</keyword>
<dbReference type="RefSeq" id="WP_209678372.1">
    <property type="nucleotide sequence ID" value="NZ_JAGIOI010000001.1"/>
</dbReference>
<dbReference type="NCBIfam" id="NF033788">
    <property type="entry name" value="HTH_metalloreg"/>
    <property type="match status" value="1"/>
</dbReference>
<accession>A0ABS4YUB6</accession>
<name>A0ABS4YUB6_9MICC</name>
<dbReference type="Pfam" id="PF01022">
    <property type="entry name" value="HTH_5"/>
    <property type="match status" value="1"/>
</dbReference>
<dbReference type="SUPFAM" id="SSF46785">
    <property type="entry name" value="Winged helix' DNA-binding domain"/>
    <property type="match status" value="1"/>
</dbReference>
<dbReference type="PANTHER" id="PTHR33154:SF33">
    <property type="entry name" value="TRANSCRIPTIONAL REPRESSOR SDPR"/>
    <property type="match status" value="1"/>
</dbReference>
<gene>
    <name evidence="6" type="ORF">JOF48_001180</name>
</gene>
<dbReference type="SMART" id="SM00418">
    <property type="entry name" value="HTH_ARSR"/>
    <property type="match status" value="1"/>
</dbReference>
<dbReference type="PRINTS" id="PR00778">
    <property type="entry name" value="HTHARSR"/>
</dbReference>
<dbReference type="InterPro" id="IPR036390">
    <property type="entry name" value="WH_DNA-bd_sf"/>
</dbReference>
<evidence type="ECO:0000256" key="1">
    <source>
        <dbReference type="ARBA" id="ARBA00023015"/>
    </source>
</evidence>
<sequence length="280" mass="27363">MVVEKVFAVIAESTRRDILEALAQESKAVGQLVDELGVSQPTVSKHLRVLREAGVVTMRAQGQKRFYAIETAPLALVSSWLESLGAGIADDGARPAKAPAAVAGSAAAAAKAAPDALAGQPGRQPAVVVSAGAAKATPSAPQPATVEEPAAKGGEGAAAAPVAAGRAAAAPSTGSELPAHVAAPELVRAAGARPASVQAAPQAAGQAAGRTSVQAPAHSAGTPANRGAATVPDKAVRGPQPVLASGADNDATAQGALSRSVGRAAKKGAGLLASLKRKKD</sequence>
<dbReference type="PANTHER" id="PTHR33154">
    <property type="entry name" value="TRANSCRIPTIONAL REGULATOR, ARSR FAMILY"/>
    <property type="match status" value="1"/>
</dbReference>
<keyword evidence="2 6" id="KW-0238">DNA-binding</keyword>
<feature type="compositionally biased region" description="Low complexity" evidence="4">
    <location>
        <begin position="193"/>
        <end position="210"/>
    </location>
</feature>
<evidence type="ECO:0000313" key="6">
    <source>
        <dbReference type="EMBL" id="MBP2412381.1"/>
    </source>
</evidence>
<dbReference type="EMBL" id="JAGIOI010000001">
    <property type="protein sequence ID" value="MBP2412381.1"/>
    <property type="molecule type" value="Genomic_DNA"/>
</dbReference>
<dbReference type="Gene3D" id="1.10.10.10">
    <property type="entry name" value="Winged helix-like DNA-binding domain superfamily/Winged helix DNA-binding domain"/>
    <property type="match status" value="1"/>
</dbReference>
<dbReference type="InterPro" id="IPR011991">
    <property type="entry name" value="ArsR-like_HTH"/>
</dbReference>
<dbReference type="GO" id="GO:0003677">
    <property type="term" value="F:DNA binding"/>
    <property type="evidence" value="ECO:0007669"/>
    <property type="project" value="UniProtKB-KW"/>
</dbReference>
<evidence type="ECO:0000256" key="3">
    <source>
        <dbReference type="ARBA" id="ARBA00023163"/>
    </source>
</evidence>
<dbReference type="InterPro" id="IPR036388">
    <property type="entry name" value="WH-like_DNA-bd_sf"/>
</dbReference>
<evidence type="ECO:0000256" key="4">
    <source>
        <dbReference type="SAM" id="MobiDB-lite"/>
    </source>
</evidence>